<accession>A0A2W4JLB6</accession>
<dbReference type="STRING" id="1111738.GCA_000427905_02321"/>
<evidence type="ECO:0000313" key="2">
    <source>
        <dbReference type="EMBL" id="PZM99008.1"/>
    </source>
</evidence>
<dbReference type="Pfam" id="PF19593">
    <property type="entry name" value="DUF6098"/>
    <property type="match status" value="1"/>
</dbReference>
<sequence>MPFMDDSRGAESVVALGGLVRVTGAGLPAELRCPPRPGPDAAHPSQDHRSGPSVPGTAVGTVRVPGWWLPPAANRVAPSTGQSLQELREGARPWILTEKEIECLADEPPLTEVQPVPRLDADQTAQVHERCRGSLGAGRETHS</sequence>
<reference evidence="2" key="1">
    <citation type="submission" date="2018-05" db="EMBL/GenBank/DDBJ databases">
        <authorList>
            <person name="Lanie J.A."/>
            <person name="Ng W.-L."/>
            <person name="Kazmierczak K.M."/>
            <person name="Andrzejewski T.M."/>
            <person name="Davidsen T.M."/>
            <person name="Wayne K.J."/>
            <person name="Tettelin H."/>
            <person name="Glass J.I."/>
            <person name="Rusch D."/>
            <person name="Podicherti R."/>
            <person name="Tsui H.-C.T."/>
            <person name="Winkler M.E."/>
        </authorList>
    </citation>
    <scope>NUCLEOTIDE SEQUENCE</scope>
    <source>
        <strain evidence="2">ZC4RG45</strain>
    </source>
</reference>
<dbReference type="EMBL" id="QGUI01000197">
    <property type="protein sequence ID" value="PZM99008.1"/>
    <property type="molecule type" value="Genomic_DNA"/>
</dbReference>
<dbReference type="AlphaFoldDB" id="A0A2W4JLB6"/>
<feature type="region of interest" description="Disordered" evidence="1">
    <location>
        <begin position="30"/>
        <end position="60"/>
    </location>
</feature>
<gene>
    <name evidence="2" type="ORF">DIU77_06710</name>
</gene>
<name>A0A2W4JLB6_9PSEU</name>
<evidence type="ECO:0000256" key="1">
    <source>
        <dbReference type="SAM" id="MobiDB-lite"/>
    </source>
</evidence>
<proteinExistence type="predicted"/>
<protein>
    <submittedName>
        <fullName evidence="2">Uncharacterized protein</fullName>
    </submittedName>
</protein>
<comment type="caution">
    <text evidence="2">The sequence shown here is derived from an EMBL/GenBank/DDBJ whole genome shotgun (WGS) entry which is preliminary data.</text>
</comment>
<dbReference type="InterPro" id="IPR046080">
    <property type="entry name" value="DUF6098"/>
</dbReference>
<organism evidence="2">
    <name type="scientific">Thermocrispum agreste</name>
    <dbReference type="NCBI Taxonomy" id="37925"/>
    <lineage>
        <taxon>Bacteria</taxon>
        <taxon>Bacillati</taxon>
        <taxon>Actinomycetota</taxon>
        <taxon>Actinomycetes</taxon>
        <taxon>Pseudonocardiales</taxon>
        <taxon>Pseudonocardiaceae</taxon>
        <taxon>Thermocrispum</taxon>
    </lineage>
</organism>